<dbReference type="Ensembl" id="ENSSTUT00000045557.1">
    <property type="protein sequence ID" value="ENSSTUP00000043641.1"/>
    <property type="gene ID" value="ENSSTUG00000018429.1"/>
</dbReference>
<evidence type="ECO:0000256" key="3">
    <source>
        <dbReference type="ARBA" id="ARBA00022679"/>
    </source>
</evidence>
<comment type="catalytic activity">
    <reaction evidence="7">
        <text>N(6)-D-ribulosyl-L-lysyl-[protein] + ATP = N(6)-(3-O-phospho-D-ribulosyl)-L-lysyl-[protein] + ADP + H(+)</text>
        <dbReference type="Rhea" id="RHEA:48432"/>
        <dbReference type="Rhea" id="RHEA-COMP:12103"/>
        <dbReference type="Rhea" id="RHEA-COMP:12104"/>
        <dbReference type="ChEBI" id="CHEBI:15378"/>
        <dbReference type="ChEBI" id="CHEBI:30616"/>
        <dbReference type="ChEBI" id="CHEBI:90418"/>
        <dbReference type="ChEBI" id="CHEBI:90420"/>
        <dbReference type="ChEBI" id="CHEBI:456216"/>
        <dbReference type="EC" id="2.7.1.172"/>
    </reaction>
    <physiologicalReaction direction="left-to-right" evidence="7">
        <dbReference type="Rhea" id="RHEA:48433"/>
    </physiologicalReaction>
</comment>
<feature type="compositionally biased region" description="Polar residues" evidence="8">
    <location>
        <begin position="185"/>
        <end position="196"/>
    </location>
</feature>
<comment type="similarity">
    <text evidence="1">Belongs to the fructosamine kinase family.</text>
</comment>
<dbReference type="PANTHER" id="PTHR12149:SF8">
    <property type="entry name" value="PROTEIN-RIBULOSAMINE 3-KINASE"/>
    <property type="match status" value="1"/>
</dbReference>
<evidence type="ECO:0000256" key="6">
    <source>
        <dbReference type="ARBA" id="ARBA00022840"/>
    </source>
</evidence>
<evidence type="ECO:0000313" key="9">
    <source>
        <dbReference type="Ensembl" id="ENSSTUP00000043641.1"/>
    </source>
</evidence>
<evidence type="ECO:0000256" key="7">
    <source>
        <dbReference type="ARBA" id="ARBA00048655"/>
    </source>
</evidence>
<sequence>MEAQLKKELGTSMLKSAGHSGGGCISQGQSFDTDHGRVFVKINHKSQAKRMFDGELASLEAIVMTDTVKVPKPVKVIELDTGGAVFVMEHVDMRGLSRHSKQLGERLADLHLHNQRQRDRQNKEQQTVGKGADVPVVDQFGFQVPTCCGYLPQSVPTALSFSTPPPSMATLSTSWASPGCLEGSATPSTLGTTTRSPRPRGLRRGISCINSSTI</sequence>
<dbReference type="InterPro" id="IPR016477">
    <property type="entry name" value="Fructo-/Ketosamine-3-kinase"/>
</dbReference>
<dbReference type="Gene3D" id="3.30.200.20">
    <property type="entry name" value="Phosphorylase Kinase, domain 1"/>
    <property type="match status" value="1"/>
</dbReference>
<dbReference type="InterPro" id="IPR011009">
    <property type="entry name" value="Kinase-like_dom_sf"/>
</dbReference>
<evidence type="ECO:0000256" key="5">
    <source>
        <dbReference type="ARBA" id="ARBA00022777"/>
    </source>
</evidence>
<evidence type="ECO:0000313" key="10">
    <source>
        <dbReference type="Proteomes" id="UP000472277"/>
    </source>
</evidence>
<dbReference type="FunFam" id="3.30.200.20:FF:000264">
    <property type="entry name" value="Protein-ribulosamine 3-kinase, chloroplastic"/>
    <property type="match status" value="1"/>
</dbReference>
<feature type="region of interest" description="Disordered" evidence="8">
    <location>
        <begin position="182"/>
        <end position="214"/>
    </location>
</feature>
<accession>A0A673ZBR7</accession>
<dbReference type="PANTHER" id="PTHR12149">
    <property type="entry name" value="FRUCTOSAMINE 3 KINASE-RELATED PROTEIN"/>
    <property type="match status" value="1"/>
</dbReference>
<keyword evidence="5" id="KW-0418">Kinase</keyword>
<feature type="compositionally biased region" description="Basic and acidic residues" evidence="8">
    <location>
        <begin position="111"/>
        <end position="123"/>
    </location>
</feature>
<dbReference type="AlphaFoldDB" id="A0A673ZBR7"/>
<dbReference type="GeneTree" id="ENSGT00390000005730"/>
<dbReference type="GO" id="GO:0016301">
    <property type="term" value="F:kinase activity"/>
    <property type="evidence" value="ECO:0007669"/>
    <property type="project" value="UniProtKB-KW"/>
</dbReference>
<evidence type="ECO:0000256" key="2">
    <source>
        <dbReference type="ARBA" id="ARBA00011961"/>
    </source>
</evidence>
<organism evidence="9 10">
    <name type="scientific">Salmo trutta</name>
    <name type="common">Brown trout</name>
    <dbReference type="NCBI Taxonomy" id="8032"/>
    <lineage>
        <taxon>Eukaryota</taxon>
        <taxon>Metazoa</taxon>
        <taxon>Chordata</taxon>
        <taxon>Craniata</taxon>
        <taxon>Vertebrata</taxon>
        <taxon>Euteleostomi</taxon>
        <taxon>Actinopterygii</taxon>
        <taxon>Neopterygii</taxon>
        <taxon>Teleostei</taxon>
        <taxon>Protacanthopterygii</taxon>
        <taxon>Salmoniformes</taxon>
        <taxon>Salmonidae</taxon>
        <taxon>Salmoninae</taxon>
        <taxon>Salmo</taxon>
    </lineage>
</organism>
<dbReference type="GO" id="GO:0005524">
    <property type="term" value="F:ATP binding"/>
    <property type="evidence" value="ECO:0007669"/>
    <property type="project" value="UniProtKB-KW"/>
</dbReference>
<evidence type="ECO:0000256" key="4">
    <source>
        <dbReference type="ARBA" id="ARBA00022741"/>
    </source>
</evidence>
<evidence type="ECO:0000256" key="1">
    <source>
        <dbReference type="ARBA" id="ARBA00009460"/>
    </source>
</evidence>
<dbReference type="Proteomes" id="UP000472277">
    <property type="component" value="Chromosome 32"/>
</dbReference>
<reference evidence="9" key="2">
    <citation type="submission" date="2025-09" db="UniProtKB">
        <authorList>
            <consortium name="Ensembl"/>
        </authorList>
    </citation>
    <scope>IDENTIFICATION</scope>
</reference>
<keyword evidence="3" id="KW-0808">Transferase</keyword>
<keyword evidence="6" id="KW-0067">ATP-binding</keyword>
<dbReference type="GO" id="GO:0102193">
    <property type="term" value="F:protein-ribulosamine 3-kinase activity"/>
    <property type="evidence" value="ECO:0007669"/>
    <property type="project" value="UniProtKB-EC"/>
</dbReference>
<feature type="region of interest" description="Disordered" evidence="8">
    <location>
        <begin position="111"/>
        <end position="130"/>
    </location>
</feature>
<keyword evidence="4" id="KW-0547">Nucleotide-binding</keyword>
<name>A0A673ZBR7_SALTR</name>
<gene>
    <name evidence="9" type="primary">LOC115171910</name>
</gene>
<dbReference type="Pfam" id="PF03881">
    <property type="entry name" value="Fructosamin_kin"/>
    <property type="match status" value="1"/>
</dbReference>
<reference evidence="9" key="1">
    <citation type="submission" date="2025-08" db="UniProtKB">
        <authorList>
            <consortium name="Ensembl"/>
        </authorList>
    </citation>
    <scope>IDENTIFICATION</scope>
</reference>
<evidence type="ECO:0000256" key="8">
    <source>
        <dbReference type="SAM" id="MobiDB-lite"/>
    </source>
</evidence>
<protein>
    <recommendedName>
        <fullName evidence="2">protein-ribulosamine 3-kinase</fullName>
        <ecNumber evidence="2">2.7.1.172</ecNumber>
    </recommendedName>
</protein>
<dbReference type="GO" id="GO:0005737">
    <property type="term" value="C:cytoplasm"/>
    <property type="evidence" value="ECO:0007669"/>
    <property type="project" value="UniProtKB-ARBA"/>
</dbReference>
<dbReference type="SUPFAM" id="SSF56112">
    <property type="entry name" value="Protein kinase-like (PK-like)"/>
    <property type="match status" value="1"/>
</dbReference>
<dbReference type="EC" id="2.7.1.172" evidence="2"/>
<proteinExistence type="inferred from homology"/>
<keyword evidence="10" id="KW-1185">Reference proteome</keyword>